<dbReference type="RefSeq" id="WP_307021765.1">
    <property type="nucleotide sequence ID" value="NZ_JAUSUI010000008.1"/>
</dbReference>
<proteinExistence type="predicted"/>
<organism evidence="2 3">
    <name type="scientific">Ancylobacter polymorphus</name>
    <dbReference type="NCBI Taxonomy" id="223390"/>
    <lineage>
        <taxon>Bacteria</taxon>
        <taxon>Pseudomonadati</taxon>
        <taxon>Pseudomonadota</taxon>
        <taxon>Alphaproteobacteria</taxon>
        <taxon>Hyphomicrobiales</taxon>
        <taxon>Xanthobacteraceae</taxon>
        <taxon>Ancylobacter</taxon>
    </lineage>
</organism>
<evidence type="ECO:0000256" key="1">
    <source>
        <dbReference type="SAM" id="MobiDB-lite"/>
    </source>
</evidence>
<name>A0ABU0BFA7_9HYPH</name>
<sequence>MSGLASLLDKEPERAPSSASFAEPPEAKAEVAWLRLALAVRGWVEPRQLLSPGLAPETIASVLDTVATEVETAWQAHPGKWYLRDPERRLVLTATPPDQIDAALGSDTLKQDADDPVRQVLRLRRSPLPVDISTLGTEVLASLAKSLVWLAPGSQGSTAGDFWHQEDEFDARERIAATLALVRRQQDVARMTSAALFGRHEALSRLVQIAAGAEPEGPGGAYAYLCGIGGAGKSTVLAHLEDELSKLSPPPLLVHLDCDQPGFDPTDPNAMDMALFRRVGLARPDRAADLRQRIGWLGQAAREAGLSYTERTTSARPVSRTRQPAAKKAAAKKPVAKKLATKAAVASYSALEAAVTEQASARHSISWNALKDVGAGAPLVLLIDTAELIFARGQDATLMVANWICSLEPLLGVRDLRVILAGRDPADAPGPSAFAEGLRLSSTSSPLGPVGAWKLHQPITIGDLNLAEATAMLMSLGIDDPILAERTAAILPRTPLILRIAADLHAAGTEERAAFIEAVSKDGIDPLIISRYLTERIVRHMASLVARPYVLAAMVLPEVTPKLVAEVVIPAVELGAPAAESAAAAERHAQDVFEGLTMAGWLVRPTLGKPHLTFHPEVRRLTLSLMGQHEEKKALVARVREDALAFYEPRRARADKTFAAYFAELLGRAPPQAGYGTLKPEALGSAIEDLSGEAQARLFGAAGPPAPGGTYAHSDSEAEWRLRLEGTGQRDGEGDRLVKRARAVQALALYRSRPTRPAGIPPTFVLQALADNAEWNTGEVHVQALVEELRADFNRSAGRSVPNALRSRLYWLTRYALLAGRAALADDHWTLLRDVAARITGRGPVLLFPAILAVAEAMAPKRGPLAPDQWFDVRGPIESETRMYLVSHLHFARQVSWQPHLDALVATQPDWCARAGAAHPELLRFDDGLPSLQDMEPKGVLLGQLMGFEPAAPLDLPGLNAELRDLRRSIRVTLDARMDAGAAVLLLRGLTSEVHRPLRAAVARFAATSEPAREALRAIAQDCVAGLGFKTREFIGVEFDERLARDVAGVYTILIPFADRCRRLPDLCERLGGIHITGPEAGVVQDVVRTFLTWDAAICANHASNWPDPPQQTRSARHGSAASKGSSST</sequence>
<dbReference type="EMBL" id="JAUSUI010000008">
    <property type="protein sequence ID" value="MDQ0304501.1"/>
    <property type="molecule type" value="Genomic_DNA"/>
</dbReference>
<reference evidence="2 3" key="1">
    <citation type="submission" date="2023-07" db="EMBL/GenBank/DDBJ databases">
        <title>Genomic Encyclopedia of Type Strains, Phase IV (KMG-IV): sequencing the most valuable type-strain genomes for metagenomic binning, comparative biology and taxonomic classification.</title>
        <authorList>
            <person name="Goeker M."/>
        </authorList>
    </citation>
    <scope>NUCLEOTIDE SEQUENCE [LARGE SCALE GENOMIC DNA]</scope>
    <source>
        <strain evidence="2 3">DSM 2457</strain>
    </source>
</reference>
<evidence type="ECO:0008006" key="4">
    <source>
        <dbReference type="Google" id="ProtNLM"/>
    </source>
</evidence>
<comment type="caution">
    <text evidence="2">The sequence shown here is derived from an EMBL/GenBank/DDBJ whole genome shotgun (WGS) entry which is preliminary data.</text>
</comment>
<dbReference type="InterPro" id="IPR027417">
    <property type="entry name" value="P-loop_NTPase"/>
</dbReference>
<evidence type="ECO:0000313" key="2">
    <source>
        <dbReference type="EMBL" id="MDQ0304501.1"/>
    </source>
</evidence>
<protein>
    <recommendedName>
        <fullName evidence="4">Orc1-like AAA ATPase domain-containing protein</fullName>
    </recommendedName>
</protein>
<feature type="region of interest" description="Disordered" evidence="1">
    <location>
        <begin position="1105"/>
        <end position="1129"/>
    </location>
</feature>
<dbReference type="SUPFAM" id="SSF52540">
    <property type="entry name" value="P-loop containing nucleoside triphosphate hydrolases"/>
    <property type="match status" value="1"/>
</dbReference>
<accession>A0ABU0BFA7</accession>
<feature type="region of interest" description="Disordered" evidence="1">
    <location>
        <begin position="1"/>
        <end position="25"/>
    </location>
</feature>
<evidence type="ECO:0000313" key="3">
    <source>
        <dbReference type="Proteomes" id="UP001224682"/>
    </source>
</evidence>
<gene>
    <name evidence="2" type="ORF">J2S75_003546</name>
</gene>
<dbReference type="Proteomes" id="UP001224682">
    <property type="component" value="Unassembled WGS sequence"/>
</dbReference>
<keyword evidence="3" id="KW-1185">Reference proteome</keyword>